<dbReference type="PANTHER" id="PTHR21277:SF5">
    <property type="entry name" value="TRANSCRIPTIONAL ADAPTER 1"/>
    <property type="match status" value="1"/>
</dbReference>
<evidence type="ECO:0000256" key="1">
    <source>
        <dbReference type="ARBA" id="ARBA00004123"/>
    </source>
</evidence>
<reference evidence="5 6" key="1">
    <citation type="submission" date="2021-11" db="EMBL/GenBank/DDBJ databases">
        <title>Black yeast isolated from Biological Soil Crust.</title>
        <authorList>
            <person name="Kurbessoian T."/>
        </authorList>
    </citation>
    <scope>NUCLEOTIDE SEQUENCE [LARGE SCALE GENOMIC DNA]</scope>
    <source>
        <strain evidence="5 6">CCFEE 5522</strain>
    </source>
</reference>
<gene>
    <name evidence="5" type="ORF">LTR36_009307</name>
</gene>
<evidence type="ECO:0000313" key="6">
    <source>
        <dbReference type="Proteomes" id="UP001324427"/>
    </source>
</evidence>
<name>A0AAV9J6L6_9PEZI</name>
<dbReference type="GO" id="GO:0003713">
    <property type="term" value="F:transcription coactivator activity"/>
    <property type="evidence" value="ECO:0007669"/>
    <property type="project" value="TreeGrafter"/>
</dbReference>
<keyword evidence="4" id="KW-0539">Nucleus</keyword>
<evidence type="ECO:0000256" key="4">
    <source>
        <dbReference type="ARBA" id="ARBA00023242"/>
    </source>
</evidence>
<evidence type="ECO:0000256" key="3">
    <source>
        <dbReference type="ARBA" id="ARBA00023163"/>
    </source>
</evidence>
<proteinExistence type="predicted"/>
<dbReference type="GO" id="GO:0005634">
    <property type="term" value="C:nucleus"/>
    <property type="evidence" value="ECO:0007669"/>
    <property type="project" value="UniProtKB-SubCell"/>
</dbReference>
<evidence type="ECO:0000256" key="2">
    <source>
        <dbReference type="ARBA" id="ARBA00023015"/>
    </source>
</evidence>
<dbReference type="Pfam" id="PF12767">
    <property type="entry name" value="SAGA-Tad1"/>
    <property type="match status" value="1"/>
</dbReference>
<dbReference type="AlphaFoldDB" id="A0AAV9J6L6"/>
<comment type="caution">
    <text evidence="5">The sequence shown here is derived from an EMBL/GenBank/DDBJ whole genome shotgun (WGS) entry which is preliminary data.</text>
</comment>
<keyword evidence="3" id="KW-0804">Transcription</keyword>
<protein>
    <submittedName>
        <fullName evidence="5">Uncharacterized protein</fullName>
    </submittedName>
</protein>
<evidence type="ECO:0000313" key="5">
    <source>
        <dbReference type="EMBL" id="KAK4540350.1"/>
    </source>
</evidence>
<dbReference type="GO" id="GO:0000124">
    <property type="term" value="C:SAGA complex"/>
    <property type="evidence" value="ECO:0007669"/>
    <property type="project" value="UniProtKB-ARBA"/>
</dbReference>
<comment type="subcellular location">
    <subcellularLocation>
        <location evidence="1">Nucleus</location>
    </subcellularLocation>
</comment>
<sequence>MDPANLILPTLSPTLTAKTLPTPVSSQFKNGGKMPVQRVDLEPIYTQLKAALGEGWTEYKAAVNAFVLGNLNQAELSWVLQPLLSAAPSAITSADLSRSPPFTLHLHNTLIAVLCANLYRDPPPTDVAPWVVATDKPSTTTKNAGASGANDKAEERLKREIMSLHARDRRRIKTLKAEGATTAHDGLKDMQTYHHALAVKPPATDTSPQSAGGMGKPNWDLEIRRRYAQPLASETLEFPTLSEILSRVEPIAAEEGLAGSTQSTVQACAELVEQATEVYLKELLGNLRGHSRSNGEGCVQTASFRRQLHREEADAERGIVQRNAAGMLPVEVDVQAKSRALDMDDLRLGVLQNDVYLRRDLFLEESVWLNRYPEELGPERPRVNGTYHLPMLNGGASSKTAARAGADDAMVVDEQDYWQGGTATSRSELMSVLDDCLAVG</sequence>
<accession>A0AAV9J6L6</accession>
<keyword evidence="2" id="KW-0805">Transcription regulation</keyword>
<keyword evidence="6" id="KW-1185">Reference proteome</keyword>
<dbReference type="EMBL" id="JAVFHQ010000069">
    <property type="protein sequence ID" value="KAK4540350.1"/>
    <property type="molecule type" value="Genomic_DNA"/>
</dbReference>
<dbReference type="InterPro" id="IPR024738">
    <property type="entry name" value="Hfi1/Tada1"/>
</dbReference>
<organism evidence="5 6">
    <name type="scientific">Oleoguttula mirabilis</name>
    <dbReference type="NCBI Taxonomy" id="1507867"/>
    <lineage>
        <taxon>Eukaryota</taxon>
        <taxon>Fungi</taxon>
        <taxon>Dikarya</taxon>
        <taxon>Ascomycota</taxon>
        <taxon>Pezizomycotina</taxon>
        <taxon>Dothideomycetes</taxon>
        <taxon>Dothideomycetidae</taxon>
        <taxon>Mycosphaerellales</taxon>
        <taxon>Teratosphaeriaceae</taxon>
        <taxon>Oleoguttula</taxon>
    </lineage>
</organism>
<dbReference type="PANTHER" id="PTHR21277">
    <property type="entry name" value="TRANSCRIPTIONAL ADAPTER 1"/>
    <property type="match status" value="1"/>
</dbReference>
<dbReference type="GO" id="GO:0006357">
    <property type="term" value="P:regulation of transcription by RNA polymerase II"/>
    <property type="evidence" value="ECO:0007669"/>
    <property type="project" value="TreeGrafter"/>
</dbReference>
<dbReference type="Proteomes" id="UP001324427">
    <property type="component" value="Unassembled WGS sequence"/>
</dbReference>